<evidence type="ECO:0000313" key="6">
    <source>
        <dbReference type="Proteomes" id="UP001154265"/>
    </source>
</evidence>
<organism evidence="5 6">
    <name type="scientific">Candidatus Synechococcus calcipolaris G9</name>
    <dbReference type="NCBI Taxonomy" id="1497997"/>
    <lineage>
        <taxon>Bacteria</taxon>
        <taxon>Bacillati</taxon>
        <taxon>Cyanobacteriota</taxon>
        <taxon>Cyanophyceae</taxon>
        <taxon>Synechococcales</taxon>
        <taxon>Synechococcaceae</taxon>
        <taxon>Synechococcus</taxon>
    </lineage>
</organism>
<dbReference type="InterPro" id="IPR002509">
    <property type="entry name" value="NODB_dom"/>
</dbReference>
<evidence type="ECO:0000259" key="4">
    <source>
        <dbReference type="PROSITE" id="PS51677"/>
    </source>
</evidence>
<dbReference type="RefSeq" id="WP_277866541.1">
    <property type="nucleotide sequence ID" value="NZ_JAKKUT010000002.1"/>
</dbReference>
<comment type="caution">
    <text evidence="5">The sequence shown here is derived from an EMBL/GenBank/DDBJ whole genome shotgun (WGS) entry which is preliminary data.</text>
</comment>
<sequence>MNPIRHYSLLVLVLICLIIGSNKDLSDSSRMFSGSKHYSQDSQINISLDEDGSNINQSKSSSPKPTGNPGATQTKEFLNLDYETIHGHLNGLKPGTILLTFDDGPSPVYTLQILQKLKAANMKATFFVIGQRVRENCNILRQVYNGGHEIANHSYRHPRLTTVSPEQQRNELLQTQAAIATCLGIDYKIRWFRAPYGDQNQDLLRIVNKLNLNSALWSVDTQDWHVETTAQDIANEVIRGGDRQIVLMHDGTEINPEMLLPHVSESRQETVDSLDIILPYLKEQEIETITLSEAFHNLIID</sequence>
<evidence type="ECO:0000256" key="2">
    <source>
        <dbReference type="ARBA" id="ARBA00022801"/>
    </source>
</evidence>
<gene>
    <name evidence="5" type="ORF">L3556_06755</name>
</gene>
<dbReference type="InterPro" id="IPR011330">
    <property type="entry name" value="Glyco_hydro/deAcase_b/a-brl"/>
</dbReference>
<reference evidence="5" key="2">
    <citation type="submission" date="2022-01" db="EMBL/GenBank/DDBJ databases">
        <authorList>
            <person name="Zivanovic Y."/>
            <person name="Moreira D."/>
            <person name="Lopez-Garcia P."/>
        </authorList>
    </citation>
    <scope>NUCLEOTIDE SEQUENCE</scope>
    <source>
        <strain evidence="5">G9</strain>
    </source>
</reference>
<feature type="compositionally biased region" description="Polar residues" evidence="3">
    <location>
        <begin position="53"/>
        <end position="73"/>
    </location>
</feature>
<dbReference type="PANTHER" id="PTHR10587">
    <property type="entry name" value="GLYCOSYL TRANSFERASE-RELATED"/>
    <property type="match status" value="1"/>
</dbReference>
<protein>
    <submittedName>
        <fullName evidence="5">Polysaccharide deacetylase family protein</fullName>
    </submittedName>
</protein>
<dbReference type="Gene3D" id="3.20.20.370">
    <property type="entry name" value="Glycoside hydrolase/deacetylase"/>
    <property type="match status" value="1"/>
</dbReference>
<evidence type="ECO:0000313" key="5">
    <source>
        <dbReference type="EMBL" id="MDG2990635.1"/>
    </source>
</evidence>
<reference evidence="5" key="1">
    <citation type="journal article" date="2022" name="Genome Biol. Evol.">
        <title>A New Gene Family Diagnostic for Intracellular Biomineralization of Amorphous Ca Carbonates by Cyanobacteria.</title>
        <authorList>
            <person name="Benzerara K."/>
            <person name="Duprat E."/>
            <person name="Bitard-Feildel T."/>
            <person name="Caumes G."/>
            <person name="Cassier-Chauvat C."/>
            <person name="Chauvat F."/>
            <person name="Dezi M."/>
            <person name="Diop S.I."/>
            <person name="Gaschignard G."/>
            <person name="Gorgen S."/>
            <person name="Gugger M."/>
            <person name="Lopez-Garcia P."/>
            <person name="Millet M."/>
            <person name="Skouri-Panet F."/>
            <person name="Moreira D."/>
            <person name="Callebaut I."/>
        </authorList>
    </citation>
    <scope>NUCLEOTIDE SEQUENCE</scope>
    <source>
        <strain evidence="5">G9</strain>
    </source>
</reference>
<dbReference type="Proteomes" id="UP001154265">
    <property type="component" value="Unassembled WGS sequence"/>
</dbReference>
<dbReference type="Pfam" id="PF01522">
    <property type="entry name" value="Polysacc_deac_1"/>
    <property type="match status" value="1"/>
</dbReference>
<name>A0ABT6EZ49_9SYNE</name>
<feature type="region of interest" description="Disordered" evidence="3">
    <location>
        <begin position="49"/>
        <end position="73"/>
    </location>
</feature>
<evidence type="ECO:0000256" key="3">
    <source>
        <dbReference type="SAM" id="MobiDB-lite"/>
    </source>
</evidence>
<accession>A0ABT6EZ49</accession>
<dbReference type="PANTHER" id="PTHR10587:SF133">
    <property type="entry name" value="CHITIN DEACETYLASE 1-RELATED"/>
    <property type="match status" value="1"/>
</dbReference>
<keyword evidence="6" id="KW-1185">Reference proteome</keyword>
<dbReference type="EMBL" id="JAKKUT010000002">
    <property type="protein sequence ID" value="MDG2990635.1"/>
    <property type="molecule type" value="Genomic_DNA"/>
</dbReference>
<dbReference type="CDD" id="cd10917">
    <property type="entry name" value="CE4_NodB_like_6s_7s"/>
    <property type="match status" value="1"/>
</dbReference>
<dbReference type="SUPFAM" id="SSF88713">
    <property type="entry name" value="Glycoside hydrolase/deacetylase"/>
    <property type="match status" value="1"/>
</dbReference>
<keyword evidence="2" id="KW-0378">Hydrolase</keyword>
<dbReference type="InterPro" id="IPR050248">
    <property type="entry name" value="Polysacc_deacetylase_ArnD"/>
</dbReference>
<proteinExistence type="predicted"/>
<keyword evidence="1" id="KW-0479">Metal-binding</keyword>
<feature type="domain" description="NodB homology" evidence="4">
    <location>
        <begin position="95"/>
        <end position="289"/>
    </location>
</feature>
<evidence type="ECO:0000256" key="1">
    <source>
        <dbReference type="ARBA" id="ARBA00022723"/>
    </source>
</evidence>
<dbReference type="PROSITE" id="PS51677">
    <property type="entry name" value="NODB"/>
    <property type="match status" value="1"/>
</dbReference>